<dbReference type="InterPro" id="IPR015046">
    <property type="entry name" value="LciA_Immunity-like"/>
</dbReference>
<comment type="caution">
    <text evidence="1">The sequence shown here is derived from an EMBL/GenBank/DDBJ whole genome shotgun (WGS) entry which is preliminary data.</text>
</comment>
<gene>
    <name evidence="1" type="ORF">P7D43_19405</name>
</gene>
<dbReference type="AlphaFoldDB" id="A0A2N8PZQ9"/>
<evidence type="ECO:0000313" key="1">
    <source>
        <dbReference type="EMBL" id="MDT2404538.1"/>
    </source>
</evidence>
<accession>A0A2N8PZQ9</accession>
<dbReference type="Proteomes" id="UP001260773">
    <property type="component" value="Unassembled WGS sequence"/>
</dbReference>
<protein>
    <submittedName>
        <fullName evidence="1">Bacteriocin immunity protein</fullName>
    </submittedName>
</protein>
<proteinExistence type="predicted"/>
<dbReference type="Pfam" id="PF08951">
    <property type="entry name" value="EntA_Immun"/>
    <property type="match status" value="1"/>
</dbReference>
<dbReference type="EMBL" id="JARPWH010000112">
    <property type="protein sequence ID" value="MDT2404538.1"/>
    <property type="molecule type" value="Genomic_DNA"/>
</dbReference>
<organism evidence="1 2">
    <name type="scientific">Enterococcus avium</name>
    <name type="common">Streptococcus avium</name>
    <dbReference type="NCBI Taxonomy" id="33945"/>
    <lineage>
        <taxon>Bacteria</taxon>
        <taxon>Bacillati</taxon>
        <taxon>Bacillota</taxon>
        <taxon>Bacilli</taxon>
        <taxon>Lactobacillales</taxon>
        <taxon>Enterococcaceae</taxon>
        <taxon>Enterococcus</taxon>
    </lineage>
</organism>
<dbReference type="RefSeq" id="WP_102872016.1">
    <property type="nucleotide sequence ID" value="NZ_CAXOGR010000004.1"/>
</dbReference>
<dbReference type="InterPro" id="IPR053739">
    <property type="entry name" value="Bact_Immunity_Domain_sf"/>
</dbReference>
<dbReference type="Gene3D" id="1.20.1440.140">
    <property type="match status" value="1"/>
</dbReference>
<reference evidence="1" key="1">
    <citation type="submission" date="2023-03" db="EMBL/GenBank/DDBJ databases">
        <authorList>
            <person name="Shen W."/>
            <person name="Cai J."/>
        </authorList>
    </citation>
    <scope>NUCLEOTIDE SEQUENCE</scope>
    <source>
        <strain evidence="1">P33-2</strain>
    </source>
</reference>
<evidence type="ECO:0000313" key="2">
    <source>
        <dbReference type="Proteomes" id="UP001260773"/>
    </source>
</evidence>
<name>A0A2N8PZQ9_ENTAV</name>
<sequence>MMSKLNWFSGGKERSDQALALITEILRELDTDQNSQALQKILANYQNELRKEECPIPFMLSQMNVEISNILNKKAISLSTTQAKKLKQLLTLSYIRYGY</sequence>
<dbReference type="GO" id="GO:0030153">
    <property type="term" value="P:bacteriocin immunity"/>
    <property type="evidence" value="ECO:0007669"/>
    <property type="project" value="InterPro"/>
</dbReference>